<protein>
    <recommendedName>
        <fullName evidence="3">Condensation domain-containing protein</fullName>
    </recommendedName>
</protein>
<sequence length="561" mass="62372">MNLLDVEGWRRVDDEGSTFRRPLGLTEYGFYWDTVFNGVASTATHLELQAEKGFEDKLFSKENLEAAWLRLKQRHPLLGASTEQVPDKERVEFVLRENRLFSILPGEFNFLSDLNTAKDVEHFTEVVLNGPPLLDDTFLARVWAGPQLDTPGRFHIFIPVVHHITDGMGNATVVRELCQELASLSPSRRVQTLPLSTRLQTLLPVEALQPPTRLSLPRRRWRIVIAKVIAGLRQAKMTGGHTLPARAAPSLGVSVKSRIQNMRLSPQETKAVVTGCRALGITLGNALPVLSQLGVSRVLHRRRRRGEIADDEWEHRRQQPMHFAGPVNYRPYLDRAWLAAGGAHEVMLAISFSALTLPFLPTAPAAVEADVTGAPPLRSLLSPERFLARARMAQVRGQALLGHPLLHEFHLVRLPERNRRARLGAVAWQAAQRGQGAGTTAHRPGEFSTIAPCVFTNGGASLGNRDHLLPREYPLPRGDMAPALSPRLRLLSAAHSLRCRPGELYLGASTSQGQMTIFTCIDANTWDPQLVLEWMEEVKDAALFYLGNAAPKERDSQLARL</sequence>
<accession>A0A0C3PES5</accession>
<dbReference type="OrthoDB" id="3264185at2759"/>
<evidence type="ECO:0000313" key="1">
    <source>
        <dbReference type="EMBL" id="KIP04003.1"/>
    </source>
</evidence>
<dbReference type="HOGENOM" id="CLU_526946_0_0_1"/>
<keyword evidence="2" id="KW-1185">Reference proteome</keyword>
<organism evidence="1 2">
    <name type="scientific">Phlebiopsis gigantea (strain 11061_1 CR5-6)</name>
    <name type="common">White-rot fungus</name>
    <name type="synonym">Peniophora gigantea</name>
    <dbReference type="NCBI Taxonomy" id="745531"/>
    <lineage>
        <taxon>Eukaryota</taxon>
        <taxon>Fungi</taxon>
        <taxon>Dikarya</taxon>
        <taxon>Basidiomycota</taxon>
        <taxon>Agaricomycotina</taxon>
        <taxon>Agaricomycetes</taxon>
        <taxon>Polyporales</taxon>
        <taxon>Phanerochaetaceae</taxon>
        <taxon>Phlebiopsis</taxon>
    </lineage>
</organism>
<dbReference type="AlphaFoldDB" id="A0A0C3PES5"/>
<evidence type="ECO:0000313" key="2">
    <source>
        <dbReference type="Proteomes" id="UP000053257"/>
    </source>
</evidence>
<dbReference type="SUPFAM" id="SSF52777">
    <property type="entry name" value="CoA-dependent acyltransferases"/>
    <property type="match status" value="1"/>
</dbReference>
<proteinExistence type="predicted"/>
<reference evidence="1 2" key="1">
    <citation type="journal article" date="2014" name="PLoS Genet.">
        <title>Analysis of the Phlebiopsis gigantea genome, transcriptome and secretome provides insight into its pioneer colonization strategies of wood.</title>
        <authorList>
            <person name="Hori C."/>
            <person name="Ishida T."/>
            <person name="Igarashi K."/>
            <person name="Samejima M."/>
            <person name="Suzuki H."/>
            <person name="Master E."/>
            <person name="Ferreira P."/>
            <person name="Ruiz-Duenas F.J."/>
            <person name="Held B."/>
            <person name="Canessa P."/>
            <person name="Larrondo L.F."/>
            <person name="Schmoll M."/>
            <person name="Druzhinina I.S."/>
            <person name="Kubicek C.P."/>
            <person name="Gaskell J.A."/>
            <person name="Kersten P."/>
            <person name="St John F."/>
            <person name="Glasner J."/>
            <person name="Sabat G."/>
            <person name="Splinter BonDurant S."/>
            <person name="Syed K."/>
            <person name="Yadav J."/>
            <person name="Mgbeahuruike A.C."/>
            <person name="Kovalchuk A."/>
            <person name="Asiegbu F.O."/>
            <person name="Lackner G."/>
            <person name="Hoffmeister D."/>
            <person name="Rencoret J."/>
            <person name="Gutierrez A."/>
            <person name="Sun H."/>
            <person name="Lindquist E."/>
            <person name="Barry K."/>
            <person name="Riley R."/>
            <person name="Grigoriev I.V."/>
            <person name="Henrissat B."/>
            <person name="Kues U."/>
            <person name="Berka R.M."/>
            <person name="Martinez A.T."/>
            <person name="Covert S.F."/>
            <person name="Blanchette R.A."/>
            <person name="Cullen D."/>
        </authorList>
    </citation>
    <scope>NUCLEOTIDE SEQUENCE [LARGE SCALE GENOMIC DNA]</scope>
    <source>
        <strain evidence="1 2">11061_1 CR5-6</strain>
    </source>
</reference>
<dbReference type="InterPro" id="IPR023213">
    <property type="entry name" value="CAT-like_dom_sf"/>
</dbReference>
<evidence type="ECO:0008006" key="3">
    <source>
        <dbReference type="Google" id="ProtNLM"/>
    </source>
</evidence>
<dbReference type="Gene3D" id="3.30.559.10">
    <property type="entry name" value="Chloramphenicol acetyltransferase-like domain"/>
    <property type="match status" value="1"/>
</dbReference>
<dbReference type="Proteomes" id="UP000053257">
    <property type="component" value="Unassembled WGS sequence"/>
</dbReference>
<dbReference type="EMBL" id="KN840590">
    <property type="protein sequence ID" value="KIP04003.1"/>
    <property type="molecule type" value="Genomic_DNA"/>
</dbReference>
<dbReference type="STRING" id="745531.A0A0C3PES5"/>
<gene>
    <name evidence="1" type="ORF">PHLGIDRAFT_110144</name>
</gene>
<name>A0A0C3PES5_PHLG1</name>